<dbReference type="EMBL" id="OX395133">
    <property type="protein sequence ID" value="CAI5781227.1"/>
    <property type="molecule type" value="Genomic_DNA"/>
</dbReference>
<keyword evidence="5 6" id="KW-0472">Membrane</keyword>
<dbReference type="PANTHER" id="PTHR10671:SF34">
    <property type="entry name" value="PROTEIN NKG7"/>
    <property type="match status" value="1"/>
</dbReference>
<organism evidence="7 8">
    <name type="scientific">Podarcis lilfordi</name>
    <name type="common">Lilford's wall lizard</name>
    <dbReference type="NCBI Taxonomy" id="74358"/>
    <lineage>
        <taxon>Eukaryota</taxon>
        <taxon>Metazoa</taxon>
        <taxon>Chordata</taxon>
        <taxon>Craniata</taxon>
        <taxon>Vertebrata</taxon>
        <taxon>Euteleostomi</taxon>
        <taxon>Lepidosauria</taxon>
        <taxon>Squamata</taxon>
        <taxon>Bifurcata</taxon>
        <taxon>Unidentata</taxon>
        <taxon>Episquamata</taxon>
        <taxon>Laterata</taxon>
        <taxon>Lacertibaenia</taxon>
        <taxon>Lacertidae</taxon>
        <taxon>Podarcis</taxon>
    </lineage>
</organism>
<evidence type="ECO:0000256" key="2">
    <source>
        <dbReference type="ARBA" id="ARBA00006864"/>
    </source>
</evidence>
<evidence type="ECO:0000256" key="4">
    <source>
        <dbReference type="ARBA" id="ARBA00022989"/>
    </source>
</evidence>
<feature type="transmembrane region" description="Helical" evidence="6">
    <location>
        <begin position="374"/>
        <end position="393"/>
    </location>
</feature>
<proteinExistence type="inferred from homology"/>
<dbReference type="AlphaFoldDB" id="A0AA35KPI5"/>
<feature type="transmembrane region" description="Helical" evidence="6">
    <location>
        <begin position="173"/>
        <end position="193"/>
    </location>
</feature>
<evidence type="ECO:0000256" key="3">
    <source>
        <dbReference type="ARBA" id="ARBA00022692"/>
    </source>
</evidence>
<dbReference type="Proteomes" id="UP001178461">
    <property type="component" value="Chromosome 8"/>
</dbReference>
<dbReference type="Gene3D" id="1.20.140.150">
    <property type="match status" value="2"/>
</dbReference>
<evidence type="ECO:0000313" key="8">
    <source>
        <dbReference type="Proteomes" id="UP001178461"/>
    </source>
</evidence>
<reference evidence="7" key="1">
    <citation type="submission" date="2022-12" db="EMBL/GenBank/DDBJ databases">
        <authorList>
            <person name="Alioto T."/>
            <person name="Alioto T."/>
            <person name="Gomez Garrido J."/>
        </authorList>
    </citation>
    <scope>NUCLEOTIDE SEQUENCE</scope>
</reference>
<feature type="transmembrane region" description="Helical" evidence="6">
    <location>
        <begin position="142"/>
        <end position="161"/>
    </location>
</feature>
<dbReference type="GO" id="GO:0005886">
    <property type="term" value="C:plasma membrane"/>
    <property type="evidence" value="ECO:0007669"/>
    <property type="project" value="TreeGrafter"/>
</dbReference>
<name>A0AA35KPI5_9SAUR</name>
<evidence type="ECO:0000256" key="6">
    <source>
        <dbReference type="SAM" id="Phobius"/>
    </source>
</evidence>
<dbReference type="Pfam" id="PF00822">
    <property type="entry name" value="PMP22_Claudin"/>
    <property type="match status" value="2"/>
</dbReference>
<dbReference type="PROSITE" id="PS01221">
    <property type="entry name" value="PMP22_1"/>
    <property type="match status" value="1"/>
</dbReference>
<feature type="transmembrane region" description="Helical" evidence="6">
    <location>
        <begin position="199"/>
        <end position="222"/>
    </location>
</feature>
<feature type="transmembrane region" description="Helical" evidence="6">
    <location>
        <begin position="70"/>
        <end position="96"/>
    </location>
</feature>
<sequence>MGANHRGVVPLRGGANLFLPLLRGGEVRACQGLVPECWLHLEKGGSDSEPGSSSLLCSSVTDLTVLTMHILQISAVVCAFISLLLLLIALGSDYWLANGLNHTGLWKYCVNTEAINFCGSLGMNVGASCLCVVHAIRAFMFFGMIAGAVSCIILCGTFFSLQFGSISKAKTAAIASIVAAGCVLIAMATFTGQTGGNGFYGWSFGLGWASFPLFLITGGLAFPLDTDDTWSQVDTVGHRDAACTGAGTSLRSSHVGTMCCSSSEQSQDLTIVTMLALQIGTMICSFISLLLFLIALGSDHWVADSNRTIGLWRFCVYYGVNSGCRSLGTDVNSTDPHSTRVFMLLGMTAGAISCLGLCGKYFDFQFGFISRAKTSAIASILAAVCVLIAMASYTGHVGSLASYGWSFGLGWASFPLFLITGGLAFRLNTVPGIRFDGVSKAQNLQTFLVCLYN</sequence>
<feature type="transmembrane region" description="Helical" evidence="6">
    <location>
        <begin position="271"/>
        <end position="296"/>
    </location>
</feature>
<dbReference type="InterPro" id="IPR050579">
    <property type="entry name" value="PMP-22/EMP/MP20-like"/>
</dbReference>
<feature type="transmembrane region" description="Helical" evidence="6">
    <location>
        <begin position="405"/>
        <end position="425"/>
    </location>
</feature>
<accession>A0AA35KPI5</accession>
<keyword evidence="3 6" id="KW-0812">Transmembrane</keyword>
<feature type="transmembrane region" description="Helical" evidence="6">
    <location>
        <begin position="341"/>
        <end position="362"/>
    </location>
</feature>
<evidence type="ECO:0000256" key="1">
    <source>
        <dbReference type="ARBA" id="ARBA00004141"/>
    </source>
</evidence>
<keyword evidence="4 6" id="KW-1133">Transmembrane helix</keyword>
<comment type="similarity">
    <text evidence="2">Belongs to the PMP-22/EMP/MP20 family.</text>
</comment>
<dbReference type="InterPro" id="IPR004032">
    <property type="entry name" value="PMP22_EMP_MP20"/>
</dbReference>
<evidence type="ECO:0000313" key="7">
    <source>
        <dbReference type="EMBL" id="CAI5781227.1"/>
    </source>
</evidence>
<evidence type="ECO:0000256" key="5">
    <source>
        <dbReference type="ARBA" id="ARBA00023136"/>
    </source>
</evidence>
<protein>
    <submittedName>
        <fullName evidence="7">Myelin 22-like</fullName>
    </submittedName>
</protein>
<dbReference type="InterPro" id="IPR004031">
    <property type="entry name" value="PMP22/EMP/MP20/Claudin"/>
</dbReference>
<comment type="subcellular location">
    <subcellularLocation>
        <location evidence="1">Membrane</location>
        <topology evidence="1">Multi-pass membrane protein</topology>
    </subcellularLocation>
</comment>
<gene>
    <name evidence="7" type="ORF">PODLI_1B026690</name>
</gene>
<feature type="transmembrane region" description="Helical" evidence="6">
    <location>
        <begin position="117"/>
        <end position="136"/>
    </location>
</feature>
<dbReference type="PANTHER" id="PTHR10671">
    <property type="entry name" value="EPITHELIAL MEMBRANE PROTEIN-RELATED"/>
    <property type="match status" value="1"/>
</dbReference>
<keyword evidence="8" id="KW-1185">Reference proteome</keyword>